<dbReference type="Gene3D" id="3.80.10.10">
    <property type="entry name" value="Ribonuclease Inhibitor"/>
    <property type="match status" value="1"/>
</dbReference>
<dbReference type="PANTHER" id="PTHR47186">
    <property type="entry name" value="LEUCINE-RICH REPEAT-CONTAINING PROTEIN 57"/>
    <property type="match status" value="1"/>
</dbReference>
<dbReference type="SUPFAM" id="SSF52058">
    <property type="entry name" value="L domain-like"/>
    <property type="match status" value="1"/>
</dbReference>
<dbReference type="InterPro" id="IPR032675">
    <property type="entry name" value="LRR_dom_sf"/>
</dbReference>
<keyword evidence="3" id="KW-1185">Reference proteome</keyword>
<organism evidence="2 3">
    <name type="scientific">Cannabis sativa</name>
    <name type="common">Hemp</name>
    <name type="synonym">Marijuana</name>
    <dbReference type="NCBI Taxonomy" id="3483"/>
    <lineage>
        <taxon>Eukaryota</taxon>
        <taxon>Viridiplantae</taxon>
        <taxon>Streptophyta</taxon>
        <taxon>Embryophyta</taxon>
        <taxon>Tracheophyta</taxon>
        <taxon>Spermatophyta</taxon>
        <taxon>Magnoliopsida</taxon>
        <taxon>eudicotyledons</taxon>
        <taxon>Gunneridae</taxon>
        <taxon>Pentapetalae</taxon>
        <taxon>rosids</taxon>
        <taxon>fabids</taxon>
        <taxon>Rosales</taxon>
        <taxon>Cannabaceae</taxon>
        <taxon>Cannabis</taxon>
    </lineage>
</organism>
<name>A0A7J6ES97_CANSA</name>
<evidence type="ECO:0000313" key="3">
    <source>
        <dbReference type="Proteomes" id="UP000583929"/>
    </source>
</evidence>
<protein>
    <recommendedName>
        <fullName evidence="1">R13L1/DRL21-like LRR repeat region domain-containing protein</fullName>
    </recommendedName>
</protein>
<dbReference type="AlphaFoldDB" id="A0A7J6ES97"/>
<evidence type="ECO:0000313" key="2">
    <source>
        <dbReference type="EMBL" id="KAF4361146.1"/>
    </source>
</evidence>
<sequence length="153" mass="17316">MRLNNLRGKLEVINLSCAKDVAAEYGTAELKDKQYLRSLLTLEWDSEAKIDETEAISVSSHTKYQNLKLTNYGGVKLSTWLSSLTNLVELTLKGCAKFEHLVPLNQFKCLKHLILDNLVCLEYISNTKNVSEDWLVQQHITAISRVTCVVLFA</sequence>
<proteinExistence type="predicted"/>
<comment type="caution">
    <text evidence="2">The sequence shown here is derived from an EMBL/GenBank/DDBJ whole genome shotgun (WGS) entry which is preliminary data.</text>
</comment>
<dbReference type="Pfam" id="PF25019">
    <property type="entry name" value="LRR_R13L1-DRL21"/>
    <property type="match status" value="1"/>
</dbReference>
<feature type="domain" description="R13L1/DRL21-like LRR repeat region" evidence="1">
    <location>
        <begin position="2"/>
        <end position="117"/>
    </location>
</feature>
<evidence type="ECO:0000259" key="1">
    <source>
        <dbReference type="Pfam" id="PF25019"/>
    </source>
</evidence>
<accession>A0A7J6ES97</accession>
<dbReference type="EMBL" id="JAATIQ010000334">
    <property type="protein sequence ID" value="KAF4361146.1"/>
    <property type="molecule type" value="Genomic_DNA"/>
</dbReference>
<dbReference type="InterPro" id="IPR056789">
    <property type="entry name" value="LRR_R13L1-DRL21"/>
</dbReference>
<reference evidence="2 3" key="1">
    <citation type="journal article" date="2020" name="bioRxiv">
        <title>Sequence and annotation of 42 cannabis genomes reveals extensive copy number variation in cannabinoid synthesis and pathogen resistance genes.</title>
        <authorList>
            <person name="Mckernan K.J."/>
            <person name="Helbert Y."/>
            <person name="Kane L.T."/>
            <person name="Ebling H."/>
            <person name="Zhang L."/>
            <person name="Liu B."/>
            <person name="Eaton Z."/>
            <person name="Mclaughlin S."/>
            <person name="Kingan S."/>
            <person name="Baybayan P."/>
            <person name="Concepcion G."/>
            <person name="Jordan M."/>
            <person name="Riva A."/>
            <person name="Barbazuk W."/>
            <person name="Harkins T."/>
        </authorList>
    </citation>
    <scope>NUCLEOTIDE SEQUENCE [LARGE SCALE GENOMIC DNA]</scope>
    <source>
        <strain evidence="3">cv. Jamaican Lion 4</strain>
        <tissue evidence="2">Leaf</tissue>
    </source>
</reference>
<gene>
    <name evidence="2" type="ORF">G4B88_027686</name>
</gene>
<dbReference type="PANTHER" id="PTHR47186:SF13">
    <property type="entry name" value="DISEASE RESISTANCE PROTEIN RGA3"/>
    <property type="match status" value="1"/>
</dbReference>
<dbReference type="Proteomes" id="UP000583929">
    <property type="component" value="Unassembled WGS sequence"/>
</dbReference>